<evidence type="ECO:0000256" key="10">
    <source>
        <dbReference type="ARBA" id="ARBA00023012"/>
    </source>
</evidence>
<evidence type="ECO:0000259" key="13">
    <source>
        <dbReference type="SMART" id="SM00387"/>
    </source>
</evidence>
<dbReference type="PANTHER" id="PTHR34220:SF11">
    <property type="entry name" value="SENSOR PROTEIN KINASE HPTS"/>
    <property type="match status" value="1"/>
</dbReference>
<evidence type="ECO:0000256" key="3">
    <source>
        <dbReference type="ARBA" id="ARBA00022553"/>
    </source>
</evidence>
<name>A0ABV1KNG9_9BACL</name>
<evidence type="ECO:0000256" key="5">
    <source>
        <dbReference type="ARBA" id="ARBA00022692"/>
    </source>
</evidence>
<keyword evidence="11 12" id="KW-0472">Membrane</keyword>
<evidence type="ECO:0000313" key="14">
    <source>
        <dbReference type="EMBL" id="MEQ4481337.1"/>
    </source>
</evidence>
<accession>A0ABV1KNG9</accession>
<keyword evidence="4" id="KW-0808">Transferase</keyword>
<dbReference type="InterPro" id="IPR033479">
    <property type="entry name" value="dCache_1"/>
</dbReference>
<dbReference type="InterPro" id="IPR010559">
    <property type="entry name" value="Sig_transdc_His_kin_internal"/>
</dbReference>
<sequence length="605" mass="70405">MNWRDGIRAFLTSWKLLLFTLISLLILFLISFQGYVISKQSTRTIEGQYNQILVENMDSLSVNISNYLNYIDDFARTLSNNPDLIRILQNSNTSTKKKAEEQIRQFSEYYHLRLPVNIQIFSQQSDIYAYPSINVWEERKLKQIVSTFPWYEKRVVLDNSFLHWNVTADFHSEHSSNVLYVSKNIIQNNHSLGLLIIQLNGTLIERMLNRAQINDENPIFIFSGDMQTLFHNETLPGELSKNTASLQSIYRNVKTQNKDQGSIDIRLSGVEYHLIYKQIASTPWMMVSLIPPHLLHTDSVSIWRITAIMTAISILFIIVFFVILYTKVTLPVQNLSRMVRNAGNGLVPNTYSYKGFKEIETLNRGIYQFFAEIQEQFHTIKRGEGEKRRLELHVLQEQMRPHFWHNSLNSLRFLAVLHGDHKMAEAILSLTRMLDYTLKNTDVLYSTLEEEKEYAMSFVRFQEIRSMQQIKVELDLDKSSLQAQIPKFTVQPIVENAILHGFAHPFDKEPQVTIRARVLGQKLIVWMTDNGCGIAPDVLERLFHREQRHTRKSSGISLLNLQQRFRLEYGDPYGIQIESQVKQFTTVTITLPYKIAEQEKEGSSL</sequence>
<dbReference type="Gene3D" id="3.30.565.10">
    <property type="entry name" value="Histidine kinase-like ATPase, C-terminal domain"/>
    <property type="match status" value="1"/>
</dbReference>
<proteinExistence type="predicted"/>
<evidence type="ECO:0000256" key="1">
    <source>
        <dbReference type="ARBA" id="ARBA00004651"/>
    </source>
</evidence>
<dbReference type="Gene3D" id="3.30.450.20">
    <property type="entry name" value="PAS domain"/>
    <property type="match status" value="1"/>
</dbReference>
<keyword evidence="9 12" id="KW-1133">Transmembrane helix</keyword>
<evidence type="ECO:0000256" key="6">
    <source>
        <dbReference type="ARBA" id="ARBA00022741"/>
    </source>
</evidence>
<evidence type="ECO:0000256" key="4">
    <source>
        <dbReference type="ARBA" id="ARBA00022679"/>
    </source>
</evidence>
<dbReference type="InterPro" id="IPR003594">
    <property type="entry name" value="HATPase_dom"/>
</dbReference>
<comment type="caution">
    <text evidence="14">The sequence shown here is derived from an EMBL/GenBank/DDBJ whole genome shotgun (WGS) entry which is preliminary data.</text>
</comment>
<evidence type="ECO:0000313" key="15">
    <source>
        <dbReference type="Proteomes" id="UP001493487"/>
    </source>
</evidence>
<dbReference type="PANTHER" id="PTHR34220">
    <property type="entry name" value="SENSOR HISTIDINE KINASE YPDA"/>
    <property type="match status" value="1"/>
</dbReference>
<reference evidence="14 15" key="1">
    <citation type="journal article" date="2023" name="Genome Announc.">
        <title>Pan-Genome Analyses of the Genus Cohnella and Proposal of the Novel Species Cohnella silvisoli sp. nov., Isolated from Forest Soil.</title>
        <authorList>
            <person name="Wang C."/>
            <person name="Mao L."/>
            <person name="Bao G."/>
            <person name="Zhu H."/>
        </authorList>
    </citation>
    <scope>NUCLEOTIDE SEQUENCE [LARGE SCALE GENOMIC DNA]</scope>
    <source>
        <strain evidence="14 15">NL03-T5-1</strain>
    </source>
</reference>
<evidence type="ECO:0000256" key="7">
    <source>
        <dbReference type="ARBA" id="ARBA00022777"/>
    </source>
</evidence>
<keyword evidence="10" id="KW-0902">Two-component regulatory system</keyword>
<evidence type="ECO:0000256" key="12">
    <source>
        <dbReference type="SAM" id="Phobius"/>
    </source>
</evidence>
<keyword evidence="5 12" id="KW-0812">Transmembrane</keyword>
<dbReference type="InterPro" id="IPR050640">
    <property type="entry name" value="Bact_2-comp_sensor_kinase"/>
</dbReference>
<keyword evidence="15" id="KW-1185">Reference proteome</keyword>
<evidence type="ECO:0000256" key="11">
    <source>
        <dbReference type="ARBA" id="ARBA00023136"/>
    </source>
</evidence>
<dbReference type="Proteomes" id="UP001493487">
    <property type="component" value="Unassembled WGS sequence"/>
</dbReference>
<evidence type="ECO:0000256" key="8">
    <source>
        <dbReference type="ARBA" id="ARBA00022840"/>
    </source>
</evidence>
<dbReference type="Pfam" id="PF02518">
    <property type="entry name" value="HATPase_c"/>
    <property type="match status" value="1"/>
</dbReference>
<keyword evidence="6" id="KW-0547">Nucleotide-binding</keyword>
<protein>
    <submittedName>
        <fullName evidence="14">Cache domain-containing protein</fullName>
    </submittedName>
</protein>
<gene>
    <name evidence="14" type="ORF">QJS35_02885</name>
</gene>
<evidence type="ECO:0000256" key="9">
    <source>
        <dbReference type="ARBA" id="ARBA00022989"/>
    </source>
</evidence>
<keyword evidence="7" id="KW-0418">Kinase</keyword>
<keyword evidence="3" id="KW-0597">Phosphoprotein</keyword>
<dbReference type="SUPFAM" id="SSF55874">
    <property type="entry name" value="ATPase domain of HSP90 chaperone/DNA topoisomerase II/histidine kinase"/>
    <property type="match status" value="1"/>
</dbReference>
<feature type="domain" description="Histidine kinase/HSP90-like ATPase" evidence="13">
    <location>
        <begin position="485"/>
        <end position="595"/>
    </location>
</feature>
<dbReference type="Pfam" id="PF02743">
    <property type="entry name" value="dCache_1"/>
    <property type="match status" value="1"/>
</dbReference>
<organism evidence="14 15">
    <name type="scientific">Cohnella silvisoli</name>
    <dbReference type="NCBI Taxonomy" id="2873699"/>
    <lineage>
        <taxon>Bacteria</taxon>
        <taxon>Bacillati</taxon>
        <taxon>Bacillota</taxon>
        <taxon>Bacilli</taxon>
        <taxon>Bacillales</taxon>
        <taxon>Paenibacillaceae</taxon>
        <taxon>Cohnella</taxon>
    </lineage>
</organism>
<keyword evidence="2" id="KW-1003">Cell membrane</keyword>
<dbReference type="SMART" id="SM00387">
    <property type="entry name" value="HATPase_c"/>
    <property type="match status" value="1"/>
</dbReference>
<dbReference type="EMBL" id="JASKHM010000001">
    <property type="protein sequence ID" value="MEQ4481337.1"/>
    <property type="molecule type" value="Genomic_DNA"/>
</dbReference>
<dbReference type="InterPro" id="IPR036890">
    <property type="entry name" value="HATPase_C_sf"/>
</dbReference>
<dbReference type="RefSeq" id="WP_232182156.1">
    <property type="nucleotide sequence ID" value="NZ_JAIOAP010000001.1"/>
</dbReference>
<keyword evidence="8" id="KW-0067">ATP-binding</keyword>
<evidence type="ECO:0000256" key="2">
    <source>
        <dbReference type="ARBA" id="ARBA00022475"/>
    </source>
</evidence>
<comment type="subcellular location">
    <subcellularLocation>
        <location evidence="1">Cell membrane</location>
        <topology evidence="1">Multi-pass membrane protein</topology>
    </subcellularLocation>
</comment>
<feature type="transmembrane region" description="Helical" evidence="12">
    <location>
        <begin position="302"/>
        <end position="325"/>
    </location>
</feature>
<dbReference type="Pfam" id="PF06580">
    <property type="entry name" value="His_kinase"/>
    <property type="match status" value="1"/>
</dbReference>